<accession>A0A1S0ZYF4</accession>
<dbReference type="AlphaFoldDB" id="A0A1S0ZYF4"/>
<dbReference type="EMBL" id="RWAH01000010">
    <property type="protein sequence ID" value="MMS77349.1"/>
    <property type="molecule type" value="Genomic_DNA"/>
</dbReference>
<evidence type="ECO:0000313" key="8">
    <source>
        <dbReference type="Proteomes" id="UP000251994"/>
    </source>
</evidence>
<protein>
    <submittedName>
        <fullName evidence="7">Uncharacterized protein</fullName>
    </submittedName>
</protein>
<evidence type="ECO:0000313" key="3">
    <source>
        <dbReference type="EMBL" id="MIK90985.1"/>
    </source>
</evidence>
<dbReference type="EMBL" id="AAACVH010000005">
    <property type="protein sequence ID" value="EAA8664446.1"/>
    <property type="molecule type" value="Genomic_DNA"/>
</dbReference>
<reference evidence="5" key="4">
    <citation type="submission" date="2018-10" db="EMBL/GenBank/DDBJ databases">
        <authorList>
            <consortium name="PulseNet: The National Subtyping Network for Foodborne Disease Surveillance"/>
            <person name="Tarr C.L."/>
            <person name="Trees E."/>
            <person name="Katz L.S."/>
            <person name="Carleton-Romer H.A."/>
            <person name="Stroika S."/>
            <person name="Kucerova Z."/>
            <person name="Roache K.F."/>
            <person name="Sabol A.L."/>
            <person name="Besser J."/>
            <person name="Gerner-Smidt P."/>
        </authorList>
    </citation>
    <scope>NUCLEOTIDE SEQUENCE [LARGE SCALE GENOMIC DNA]</scope>
    <source>
        <strain evidence="5">PNUSAS038541</strain>
        <strain evidence="6">PNUSAS052121</strain>
    </source>
</reference>
<dbReference type="EMBL" id="RSMR01000003">
    <property type="protein sequence ID" value="MIK90985.1"/>
    <property type="molecule type" value="Genomic_DNA"/>
</dbReference>
<evidence type="ECO:0000313" key="2">
    <source>
        <dbReference type="EMBL" id="EAA8664446.1"/>
    </source>
</evidence>
<dbReference type="Proteomes" id="UP000885283">
    <property type="component" value="Unassembled WGS sequence"/>
</dbReference>
<evidence type="ECO:0000313" key="7">
    <source>
        <dbReference type="EMBL" id="OHJ55723.1"/>
    </source>
</evidence>
<organism evidence="7">
    <name type="scientific">Salmonella enterica</name>
    <name type="common">Salmonella choleraesuis</name>
    <dbReference type="NCBI Taxonomy" id="28901"/>
    <lineage>
        <taxon>Bacteria</taxon>
        <taxon>Pseudomonadati</taxon>
        <taxon>Pseudomonadota</taxon>
        <taxon>Gammaproteobacteria</taxon>
        <taxon>Enterobacterales</taxon>
        <taxon>Enterobacteriaceae</taxon>
        <taxon>Salmonella</taxon>
    </lineage>
</organism>
<dbReference type="Proteomes" id="UP000866740">
    <property type="component" value="Unassembled WGS sequence"/>
</dbReference>
<dbReference type="Proteomes" id="UP000839834">
    <property type="component" value="Unassembled WGS sequence"/>
</dbReference>
<gene>
    <name evidence="4" type="ORF">A7E06_00895</name>
    <name evidence="7" type="ORF">A7S51_04670</name>
    <name evidence="1" type="ORF">CHC34_22755</name>
    <name evidence="6" type="ORF">D9O31_12410</name>
    <name evidence="5" type="ORF">EAK82_22555</name>
    <name evidence="3" type="ORF">KO51_05105</name>
    <name evidence="2" type="ORF">NL99_05050</name>
</gene>
<sequence>MNCTITFDLSYISLINIVLSQEIIHMHYNINAINIFRAKENTPEAGYKKMDRERVMQISNIAHVSEPLL</sequence>
<reference evidence="2" key="3">
    <citation type="submission" date="2018-08" db="EMBL/GenBank/DDBJ databases">
        <authorList>
            <consortium name="GenomeTrakr network: Whole genome sequencing for foodborne pathogen traceback"/>
        </authorList>
    </citation>
    <scope>NUCLEOTIDE SEQUENCE [LARGE SCALE GENOMIC DNA]</scope>
    <source>
        <strain evidence="4">CFSAN048114</strain>
        <strain evidence="3">FLUFL-1338</strain>
        <strain evidence="2">FLUFL-367</strain>
    </source>
</reference>
<dbReference type="Proteomes" id="UP000839526">
    <property type="component" value="Unassembled WGS sequence"/>
</dbReference>
<dbReference type="EMBL" id="RVIJ01000033">
    <property type="protein sequence ID" value="MLW02905.1"/>
    <property type="molecule type" value="Genomic_DNA"/>
</dbReference>
<evidence type="ECO:0000313" key="4">
    <source>
        <dbReference type="EMBL" id="MIV42193.1"/>
    </source>
</evidence>
<proteinExistence type="predicted"/>
<evidence type="ECO:0000313" key="5">
    <source>
        <dbReference type="EMBL" id="MLW02905.1"/>
    </source>
</evidence>
<reference evidence="7" key="1">
    <citation type="submission" date="2016-09" db="EMBL/GenBank/DDBJ databases">
        <title>Whole genome sequencing of Salmonella enterica.</title>
        <authorList>
            <person name="Bell R."/>
        </authorList>
    </citation>
    <scope>NUCLEOTIDE SEQUENCE [LARGE SCALE GENOMIC DNA]</scope>
    <source>
        <strain evidence="7">CFSAN044929</strain>
    </source>
</reference>
<name>A0A1S0ZYF4_SALER</name>
<dbReference type="EMBL" id="CP030219">
    <property type="protein sequence ID" value="AXD73504.1"/>
    <property type="molecule type" value="Genomic_DNA"/>
</dbReference>
<evidence type="ECO:0000313" key="6">
    <source>
        <dbReference type="EMBL" id="MMS77349.1"/>
    </source>
</evidence>
<reference evidence="1 8" key="2">
    <citation type="submission" date="2018-06" db="EMBL/GenBank/DDBJ databases">
        <title>Completed Genome Sequences of 32 Strains from Various Serotypes of Salmonella enterica.</title>
        <authorList>
            <person name="Nash J.H.E."/>
            <person name="Robertson J."/>
            <person name="Bessonov K."/>
        </authorList>
    </citation>
    <scope>NUCLEOTIDE SEQUENCE [LARGE SCALE GENOMIC DNA]</scope>
    <source>
        <strain evidence="1 8">SA20021456</strain>
    </source>
</reference>
<evidence type="ECO:0000313" key="1">
    <source>
        <dbReference type="EMBL" id="AXD73504.1"/>
    </source>
</evidence>
<dbReference type="Proteomes" id="UP000251994">
    <property type="component" value="Chromosome"/>
</dbReference>
<dbReference type="EMBL" id="MLTE01000002">
    <property type="protein sequence ID" value="OHJ55723.1"/>
    <property type="molecule type" value="Genomic_DNA"/>
</dbReference>
<dbReference type="Proteomes" id="UP000839530">
    <property type="component" value="Unassembled WGS sequence"/>
</dbReference>
<dbReference type="Proteomes" id="UP000885392">
    <property type="component" value="Unassembled WGS sequence"/>
</dbReference>
<dbReference type="EMBL" id="RSUV01000001">
    <property type="protein sequence ID" value="MIV42193.1"/>
    <property type="molecule type" value="Genomic_DNA"/>
</dbReference>